<reference evidence="1" key="1">
    <citation type="submission" date="2022-03" db="EMBL/GenBank/DDBJ databases">
        <title>Streptomyces 7R015 and 7R016 isolated from Barleria lupulina in Thailand.</title>
        <authorList>
            <person name="Kanchanasin P."/>
            <person name="Phongsopitanun W."/>
            <person name="Tanasupawat S."/>
        </authorList>
    </citation>
    <scope>NUCLEOTIDE SEQUENCE</scope>
    <source>
        <strain evidence="1">7R015</strain>
    </source>
</reference>
<proteinExistence type="predicted"/>
<dbReference type="EMBL" id="JALDAY010000006">
    <property type="protein sequence ID" value="MCI3273519.1"/>
    <property type="molecule type" value="Genomic_DNA"/>
</dbReference>
<protein>
    <submittedName>
        <fullName evidence="1">Uncharacterized protein</fullName>
    </submittedName>
</protein>
<evidence type="ECO:0000313" key="2">
    <source>
        <dbReference type="Proteomes" id="UP001165269"/>
    </source>
</evidence>
<evidence type="ECO:0000313" key="1">
    <source>
        <dbReference type="EMBL" id="MCI3273519.1"/>
    </source>
</evidence>
<name>A0ABS9Y8F5_9ACTN</name>
<accession>A0ABS9Y8F5</accession>
<dbReference type="RefSeq" id="WP_242766776.1">
    <property type="nucleotide sequence ID" value="NZ_JALDAY010000006.1"/>
</dbReference>
<keyword evidence="2" id="KW-1185">Reference proteome</keyword>
<sequence length="67" mass="7157">MSDWRIRLQSLLRHDPSAAGELRALLAAALARPDEGSDNVGTQTLRAEASGSARIYQAGRDQHITGG</sequence>
<organism evidence="1 2">
    <name type="scientific">Streptomyces cylindrosporus</name>
    <dbReference type="NCBI Taxonomy" id="2927583"/>
    <lineage>
        <taxon>Bacteria</taxon>
        <taxon>Bacillati</taxon>
        <taxon>Actinomycetota</taxon>
        <taxon>Actinomycetes</taxon>
        <taxon>Kitasatosporales</taxon>
        <taxon>Streptomycetaceae</taxon>
        <taxon>Streptomyces</taxon>
    </lineage>
</organism>
<comment type="caution">
    <text evidence="1">The sequence shown here is derived from an EMBL/GenBank/DDBJ whole genome shotgun (WGS) entry which is preliminary data.</text>
</comment>
<gene>
    <name evidence="1" type="ORF">MQP27_20695</name>
</gene>
<dbReference type="Proteomes" id="UP001165269">
    <property type="component" value="Unassembled WGS sequence"/>
</dbReference>